<evidence type="ECO:0000256" key="1">
    <source>
        <dbReference type="SAM" id="Phobius"/>
    </source>
</evidence>
<evidence type="ECO:0000313" key="2">
    <source>
        <dbReference type="EMBL" id="NHN34336.1"/>
    </source>
</evidence>
<proteinExistence type="predicted"/>
<dbReference type="EMBL" id="JAAOIW010000018">
    <property type="protein sequence ID" value="NHN34336.1"/>
    <property type="molecule type" value="Genomic_DNA"/>
</dbReference>
<evidence type="ECO:0000313" key="3">
    <source>
        <dbReference type="Proteomes" id="UP001165962"/>
    </source>
</evidence>
<keyword evidence="1" id="KW-0812">Transmembrane</keyword>
<keyword evidence="1" id="KW-0472">Membrane</keyword>
<sequence>MPLIDEHFWLGTGPNTFREVFKPLNIPDYNKYIGKSIIYDANNEYLQVALTMGVPALLIYFIFQWMIIYRGIKQAQEMNGEAQILKYCLLAAVIGYMVQALFNISVVSVGPYFWIFLGLLANRTKGDEVTGALKI</sequence>
<evidence type="ECO:0008006" key="4">
    <source>
        <dbReference type="Google" id="ProtNLM"/>
    </source>
</evidence>
<dbReference type="PANTHER" id="PTHR37422">
    <property type="entry name" value="TEICHURONIC ACID BIOSYNTHESIS PROTEIN TUAE"/>
    <property type="match status" value="1"/>
</dbReference>
<gene>
    <name evidence="2" type="ORF">G9U52_31560</name>
</gene>
<keyword evidence="1" id="KW-1133">Transmembrane helix</keyword>
<reference evidence="2" key="1">
    <citation type="submission" date="2020-03" db="EMBL/GenBank/DDBJ databases">
        <title>Draft sequencing of Paenibacilllus sp. S3N08.</title>
        <authorList>
            <person name="Kim D.-U."/>
        </authorList>
    </citation>
    <scope>NUCLEOTIDE SEQUENCE</scope>
    <source>
        <strain evidence="2">S3N08</strain>
    </source>
</reference>
<dbReference type="Proteomes" id="UP001165962">
    <property type="component" value="Unassembled WGS sequence"/>
</dbReference>
<dbReference type="InterPro" id="IPR051533">
    <property type="entry name" value="WaaL-like"/>
</dbReference>
<feature type="transmembrane region" description="Helical" evidence="1">
    <location>
        <begin position="45"/>
        <end position="68"/>
    </location>
</feature>
<dbReference type="PANTHER" id="PTHR37422:SF13">
    <property type="entry name" value="LIPOPOLYSACCHARIDE BIOSYNTHESIS PROTEIN PA4999-RELATED"/>
    <property type="match status" value="1"/>
</dbReference>
<protein>
    <recommendedName>
        <fullName evidence="4">O-antigen polymerase</fullName>
    </recommendedName>
</protein>
<accession>A0ABX0JGK6</accession>
<organism evidence="2 3">
    <name type="scientific">Paenibacillus agricola</name>
    <dbReference type="NCBI Taxonomy" id="2716264"/>
    <lineage>
        <taxon>Bacteria</taxon>
        <taxon>Bacillati</taxon>
        <taxon>Bacillota</taxon>
        <taxon>Bacilli</taxon>
        <taxon>Bacillales</taxon>
        <taxon>Paenibacillaceae</taxon>
        <taxon>Paenibacillus</taxon>
    </lineage>
</organism>
<keyword evidence="3" id="KW-1185">Reference proteome</keyword>
<feature type="transmembrane region" description="Helical" evidence="1">
    <location>
        <begin position="89"/>
        <end position="115"/>
    </location>
</feature>
<name>A0ABX0JGK6_9BACL</name>
<comment type="caution">
    <text evidence="2">The sequence shown here is derived from an EMBL/GenBank/DDBJ whole genome shotgun (WGS) entry which is preliminary data.</text>
</comment>